<dbReference type="Gene3D" id="1.10.3730.20">
    <property type="match status" value="1"/>
</dbReference>
<feature type="transmembrane region" description="Helical" evidence="8">
    <location>
        <begin position="211"/>
        <end position="232"/>
    </location>
</feature>
<comment type="similarity">
    <text evidence="2">Belongs to the EamA transporter family.</text>
</comment>
<feature type="transmembrane region" description="Helical" evidence="8">
    <location>
        <begin position="268"/>
        <end position="285"/>
    </location>
</feature>
<evidence type="ECO:0000256" key="7">
    <source>
        <dbReference type="ARBA" id="ARBA00023136"/>
    </source>
</evidence>
<organism evidence="10">
    <name type="scientific">marine metagenome</name>
    <dbReference type="NCBI Taxonomy" id="408172"/>
    <lineage>
        <taxon>unclassified sequences</taxon>
        <taxon>metagenomes</taxon>
        <taxon>ecological metagenomes</taxon>
    </lineage>
</organism>
<keyword evidence="5 8" id="KW-0812">Transmembrane</keyword>
<dbReference type="SUPFAM" id="SSF103481">
    <property type="entry name" value="Multidrug resistance efflux transporter EmrE"/>
    <property type="match status" value="2"/>
</dbReference>
<keyword evidence="6 8" id="KW-1133">Transmembrane helix</keyword>
<dbReference type="InterPro" id="IPR004626">
    <property type="entry name" value="RarD"/>
</dbReference>
<evidence type="ECO:0000256" key="5">
    <source>
        <dbReference type="ARBA" id="ARBA00022692"/>
    </source>
</evidence>
<feature type="transmembrane region" description="Helical" evidence="8">
    <location>
        <begin position="72"/>
        <end position="93"/>
    </location>
</feature>
<comment type="subcellular location">
    <subcellularLocation>
        <location evidence="1">Cell membrane</location>
        <topology evidence="1">Multi-pass membrane protein</topology>
    </subcellularLocation>
</comment>
<name>A0A382L8A9_9ZZZZ</name>
<dbReference type="Pfam" id="PF00892">
    <property type="entry name" value="EamA"/>
    <property type="match status" value="2"/>
</dbReference>
<dbReference type="InterPro" id="IPR000620">
    <property type="entry name" value="EamA_dom"/>
</dbReference>
<keyword evidence="7 8" id="KW-0472">Membrane</keyword>
<evidence type="ECO:0000256" key="4">
    <source>
        <dbReference type="ARBA" id="ARBA00022475"/>
    </source>
</evidence>
<feature type="transmembrane region" description="Helical" evidence="8">
    <location>
        <begin position="99"/>
        <end position="121"/>
    </location>
</feature>
<feature type="transmembrane region" description="Helical" evidence="8">
    <location>
        <begin position="152"/>
        <end position="168"/>
    </location>
</feature>
<evidence type="ECO:0000256" key="6">
    <source>
        <dbReference type="ARBA" id="ARBA00022989"/>
    </source>
</evidence>
<feature type="domain" description="EamA" evidence="9">
    <location>
        <begin position="8"/>
        <end position="144"/>
    </location>
</feature>
<feature type="transmembrane region" description="Helical" evidence="8">
    <location>
        <begin position="130"/>
        <end position="146"/>
    </location>
</feature>
<dbReference type="EMBL" id="UINC01085037">
    <property type="protein sequence ID" value="SVC32203.1"/>
    <property type="molecule type" value="Genomic_DNA"/>
</dbReference>
<feature type="transmembrane region" description="Helical" evidence="8">
    <location>
        <begin position="244"/>
        <end position="262"/>
    </location>
</feature>
<feature type="transmembrane region" description="Helical" evidence="8">
    <location>
        <begin position="39"/>
        <end position="60"/>
    </location>
</feature>
<dbReference type="AlphaFoldDB" id="A0A382L8A9"/>
<dbReference type="PANTHER" id="PTHR22911">
    <property type="entry name" value="ACYL-MALONYL CONDENSING ENZYME-RELATED"/>
    <property type="match status" value="1"/>
</dbReference>
<gene>
    <name evidence="10" type="ORF">METZ01_LOCUS285057</name>
</gene>
<dbReference type="PANTHER" id="PTHR22911:SF137">
    <property type="entry name" value="SOLUTE CARRIER FAMILY 35 MEMBER G2-RELATED"/>
    <property type="match status" value="1"/>
</dbReference>
<dbReference type="NCBIfam" id="TIGR00688">
    <property type="entry name" value="rarD"/>
    <property type="match status" value="1"/>
</dbReference>
<feature type="transmembrane region" description="Helical" evidence="8">
    <location>
        <begin position="180"/>
        <end position="199"/>
    </location>
</feature>
<keyword evidence="4" id="KW-1003">Cell membrane</keyword>
<accession>A0A382L8A9</accession>
<evidence type="ECO:0000256" key="8">
    <source>
        <dbReference type="SAM" id="Phobius"/>
    </source>
</evidence>
<evidence type="ECO:0000256" key="2">
    <source>
        <dbReference type="ARBA" id="ARBA00007362"/>
    </source>
</evidence>
<keyword evidence="3" id="KW-0813">Transport</keyword>
<evidence type="ECO:0000256" key="1">
    <source>
        <dbReference type="ARBA" id="ARBA00004651"/>
    </source>
</evidence>
<proteinExistence type="inferred from homology"/>
<feature type="transmembrane region" description="Helical" evidence="8">
    <location>
        <begin position="12"/>
        <end position="33"/>
    </location>
</feature>
<sequence>MNNQFNKGLAHSFLGSFLWGFIGVIYFKYISFIGHIEVVIHRCLWTAVLLIITTFFFSKWDIFFKIISKKTNIISLFFSGLLIFINWSVWIYAVATERIIDASFGYFIMPILSVLLGYIFFKEKLNKKRIFSVSLVLISIIFLIFVSFKSLPWVGIIVAISWGFYNLIRKKINVDTDVGLLIESLFILPFALIAFYFLVKNGFNDFQLSEPLLLLLILLAGPITVIPLFLYVRGVELSGLGPSGMIFYVTPTLQFILGFFFFNEDFSSTKLVSFILIWIAVVLYLRDLYENN</sequence>
<dbReference type="GO" id="GO:0005886">
    <property type="term" value="C:plasma membrane"/>
    <property type="evidence" value="ECO:0007669"/>
    <property type="project" value="UniProtKB-SubCell"/>
</dbReference>
<dbReference type="InterPro" id="IPR037185">
    <property type="entry name" value="EmrE-like"/>
</dbReference>
<reference evidence="10" key="1">
    <citation type="submission" date="2018-05" db="EMBL/GenBank/DDBJ databases">
        <authorList>
            <person name="Lanie J.A."/>
            <person name="Ng W.-L."/>
            <person name="Kazmierczak K.M."/>
            <person name="Andrzejewski T.M."/>
            <person name="Davidsen T.M."/>
            <person name="Wayne K.J."/>
            <person name="Tettelin H."/>
            <person name="Glass J.I."/>
            <person name="Rusch D."/>
            <person name="Podicherti R."/>
            <person name="Tsui H.-C.T."/>
            <person name="Winkler M.E."/>
        </authorList>
    </citation>
    <scope>NUCLEOTIDE SEQUENCE</scope>
</reference>
<protein>
    <recommendedName>
        <fullName evidence="9">EamA domain-containing protein</fullName>
    </recommendedName>
</protein>
<evidence type="ECO:0000259" key="9">
    <source>
        <dbReference type="Pfam" id="PF00892"/>
    </source>
</evidence>
<evidence type="ECO:0000256" key="3">
    <source>
        <dbReference type="ARBA" id="ARBA00022448"/>
    </source>
</evidence>
<evidence type="ECO:0000313" key="10">
    <source>
        <dbReference type="EMBL" id="SVC32203.1"/>
    </source>
</evidence>
<feature type="domain" description="EamA" evidence="9">
    <location>
        <begin position="154"/>
        <end position="285"/>
    </location>
</feature>